<comment type="caution">
    <text evidence="1">The sequence shown here is derived from an EMBL/GenBank/DDBJ whole genome shotgun (WGS) entry which is preliminary data.</text>
</comment>
<dbReference type="EMBL" id="BASE01000066">
    <property type="protein sequence ID" value="GAM14689.1"/>
    <property type="molecule type" value="Genomic_DNA"/>
</dbReference>
<dbReference type="STRING" id="1321606.SAMD00020551_2842"/>
<organism evidence="1 2">
    <name type="scientific">Mesobacillus selenatarsenatis (strain DSM 18680 / JCM 14380 / FERM P-15431 / SF-1)</name>
    <dbReference type="NCBI Taxonomy" id="1321606"/>
    <lineage>
        <taxon>Bacteria</taxon>
        <taxon>Bacillati</taxon>
        <taxon>Bacillota</taxon>
        <taxon>Bacilli</taxon>
        <taxon>Bacillales</taxon>
        <taxon>Bacillaceae</taxon>
        <taxon>Mesobacillus</taxon>
    </lineage>
</organism>
<dbReference type="Proteomes" id="UP000031014">
    <property type="component" value="Unassembled WGS sequence"/>
</dbReference>
<evidence type="ECO:0000313" key="2">
    <source>
        <dbReference type="Proteomes" id="UP000031014"/>
    </source>
</evidence>
<keyword evidence="2" id="KW-1185">Reference proteome</keyword>
<evidence type="ECO:0000313" key="1">
    <source>
        <dbReference type="EMBL" id="GAM14689.1"/>
    </source>
</evidence>
<accession>A0A0A8X5Y1</accession>
<dbReference type="AlphaFoldDB" id="A0A0A8X5Y1"/>
<gene>
    <name evidence="1" type="ORF">SAMD00020551_2842</name>
</gene>
<sequence length="45" mass="5307">MLLLKKLQYKEEKTAQKRKKLSIKRRYPVPLQVKDPGQLKGSINL</sequence>
<protein>
    <submittedName>
        <fullName evidence="1">Uncharacterized protein</fullName>
    </submittedName>
</protein>
<name>A0A0A8X5Y1_MESS1</name>
<proteinExistence type="predicted"/>
<reference evidence="1 2" key="1">
    <citation type="submission" date="2013-06" db="EMBL/GenBank/DDBJ databases">
        <title>Whole genome shotgun sequence of Bacillus selenatarsenatis SF-1.</title>
        <authorList>
            <person name="Kuroda M."/>
            <person name="Sei K."/>
            <person name="Yamashita M."/>
            <person name="Ike M."/>
        </authorList>
    </citation>
    <scope>NUCLEOTIDE SEQUENCE [LARGE SCALE GENOMIC DNA]</scope>
    <source>
        <strain evidence="1 2">SF-1</strain>
    </source>
</reference>